<reference evidence="7" key="1">
    <citation type="journal article" date="2019" name="Int. J. Syst. Evol. Microbiol.">
        <title>The Global Catalogue of Microorganisms (GCM) 10K type strain sequencing project: providing services to taxonomists for standard genome sequencing and annotation.</title>
        <authorList>
            <consortium name="The Broad Institute Genomics Platform"/>
            <consortium name="The Broad Institute Genome Sequencing Center for Infectious Disease"/>
            <person name="Wu L."/>
            <person name="Ma J."/>
        </authorList>
    </citation>
    <scope>NUCLEOTIDE SEQUENCE [LARGE SCALE GENOMIC DNA]</scope>
    <source>
        <strain evidence="7">KCTC 32255</strain>
    </source>
</reference>
<dbReference type="SUPFAM" id="SSF51735">
    <property type="entry name" value="NAD(P)-binding Rossmann-fold domains"/>
    <property type="match status" value="1"/>
</dbReference>
<evidence type="ECO:0000256" key="4">
    <source>
        <dbReference type="RuleBase" id="RU004417"/>
    </source>
</evidence>
<dbReference type="Pfam" id="PF02812">
    <property type="entry name" value="ELFV_dehydrog_N"/>
    <property type="match status" value="1"/>
</dbReference>
<dbReference type="PANTHER" id="PTHR42722">
    <property type="entry name" value="LEUCINE DEHYDROGENASE"/>
    <property type="match status" value="1"/>
</dbReference>
<gene>
    <name evidence="6" type="ORF">ACFQGD_06900</name>
</gene>
<keyword evidence="3" id="KW-0520">NAD</keyword>
<dbReference type="PIRSF" id="PIRSF000188">
    <property type="entry name" value="Phe_leu_dh"/>
    <property type="match status" value="1"/>
</dbReference>
<comment type="similarity">
    <text evidence="1 4">Belongs to the Glu/Leu/Phe/Val dehydrogenases family.</text>
</comment>
<dbReference type="PRINTS" id="PR00082">
    <property type="entry name" value="GLFDHDRGNASE"/>
</dbReference>
<dbReference type="InterPro" id="IPR016211">
    <property type="entry name" value="Glu/Phe/Leu/Val/Trp_DH_bac/arc"/>
</dbReference>
<evidence type="ECO:0000313" key="7">
    <source>
        <dbReference type="Proteomes" id="UP001596337"/>
    </source>
</evidence>
<comment type="caution">
    <text evidence="6">The sequence shown here is derived from an EMBL/GenBank/DDBJ whole genome shotgun (WGS) entry which is preliminary data.</text>
</comment>
<dbReference type="Proteomes" id="UP001596337">
    <property type="component" value="Unassembled WGS sequence"/>
</dbReference>
<dbReference type="Gene3D" id="3.40.50.10860">
    <property type="entry name" value="Leucine Dehydrogenase, chain A, domain 1"/>
    <property type="match status" value="1"/>
</dbReference>
<feature type="domain" description="Glutamate/phenylalanine/leucine/valine/L-tryptophan dehydrogenase C-terminal" evidence="5">
    <location>
        <begin position="145"/>
        <end position="348"/>
    </location>
</feature>
<evidence type="ECO:0000313" key="6">
    <source>
        <dbReference type="EMBL" id="MFC6866872.1"/>
    </source>
</evidence>
<dbReference type="InterPro" id="IPR036291">
    <property type="entry name" value="NAD(P)-bd_dom_sf"/>
</dbReference>
<dbReference type="RefSeq" id="WP_345406024.1">
    <property type="nucleotide sequence ID" value="NZ_BAABLA010000121.1"/>
</dbReference>
<dbReference type="PROSITE" id="PS00074">
    <property type="entry name" value="GLFV_DEHYDROGENASE"/>
    <property type="match status" value="1"/>
</dbReference>
<keyword evidence="2 4" id="KW-0560">Oxidoreductase</keyword>
<proteinExistence type="inferred from homology"/>
<dbReference type="InterPro" id="IPR006095">
    <property type="entry name" value="Glu/Leu/Phe/Val/Trp_DH"/>
</dbReference>
<protein>
    <submittedName>
        <fullName evidence="6">Glu/Leu/Phe/Val dehydrogenase dimerization domain-containing protein</fullName>
    </submittedName>
</protein>
<dbReference type="EMBL" id="JBHSXX010000001">
    <property type="protein sequence ID" value="MFC6866872.1"/>
    <property type="molecule type" value="Genomic_DNA"/>
</dbReference>
<dbReference type="Pfam" id="PF00208">
    <property type="entry name" value="ELFV_dehydrog"/>
    <property type="match status" value="1"/>
</dbReference>
<sequence length="350" mass="36389">MTSYGVFSRASGHEEVIFCHDDPSGLRAIIAIHSTALGPALGGVRMRPYTTEAEALNDVLLLSQGMSYKSALAGVGLGGGKAVIIGDPATGKTDGLLHAFARRVNSLGGTYITAPDAGTTVRDMDVIGEHSKHVVGRSPECGGFGDPSPYTALGVFRCMLASMEFLRGSGSLRDRVVGVEGAGKVGYHLVRYLIDGGARVAVTDVDEGALARIRSLGDVRTVASADELLTLPLDIFAPCALGGSLTAERAASIQARIVCGAANNQLAEPDVATSLHRRGILYAPDYLANAGGLVHVAGELRGFDSERTRSAVMSISDTLGEVYQMATADHVSPAEAADRLARRRIAVGAS</sequence>
<keyword evidence="7" id="KW-1185">Reference proteome</keyword>
<dbReference type="SUPFAM" id="SSF53223">
    <property type="entry name" value="Aminoacid dehydrogenase-like, N-terminal domain"/>
    <property type="match status" value="1"/>
</dbReference>
<evidence type="ECO:0000256" key="3">
    <source>
        <dbReference type="ARBA" id="ARBA00023027"/>
    </source>
</evidence>
<evidence type="ECO:0000256" key="2">
    <source>
        <dbReference type="ARBA" id="ARBA00023002"/>
    </source>
</evidence>
<organism evidence="6 7">
    <name type="scientific">Haloechinothrix salitolerans</name>
    <dbReference type="NCBI Taxonomy" id="926830"/>
    <lineage>
        <taxon>Bacteria</taxon>
        <taxon>Bacillati</taxon>
        <taxon>Actinomycetota</taxon>
        <taxon>Actinomycetes</taxon>
        <taxon>Pseudonocardiales</taxon>
        <taxon>Pseudonocardiaceae</taxon>
        <taxon>Haloechinothrix</taxon>
    </lineage>
</organism>
<evidence type="ECO:0000259" key="5">
    <source>
        <dbReference type="SMART" id="SM00839"/>
    </source>
</evidence>
<dbReference type="InterPro" id="IPR033524">
    <property type="entry name" value="Glu/Leu/Phe/Val_DH_AS"/>
</dbReference>
<dbReference type="SMART" id="SM00839">
    <property type="entry name" value="ELFV_dehydrog"/>
    <property type="match status" value="1"/>
</dbReference>
<dbReference type="PANTHER" id="PTHR42722:SF1">
    <property type="entry name" value="VALINE DEHYDROGENASE"/>
    <property type="match status" value="1"/>
</dbReference>
<name>A0ABW2BWR1_9PSEU</name>
<dbReference type="InterPro" id="IPR006096">
    <property type="entry name" value="Glu/Leu/Phe/Val/Trp_DH_C"/>
</dbReference>
<dbReference type="CDD" id="cd01075">
    <property type="entry name" value="NAD_bind_Leu_Phe_Val_DH"/>
    <property type="match status" value="1"/>
</dbReference>
<evidence type="ECO:0000256" key="1">
    <source>
        <dbReference type="ARBA" id="ARBA00006382"/>
    </source>
</evidence>
<dbReference type="Gene3D" id="3.40.50.720">
    <property type="entry name" value="NAD(P)-binding Rossmann-like Domain"/>
    <property type="match status" value="1"/>
</dbReference>
<dbReference type="InterPro" id="IPR046346">
    <property type="entry name" value="Aminoacid_DH-like_N_sf"/>
</dbReference>
<dbReference type="InterPro" id="IPR006097">
    <property type="entry name" value="Glu/Leu/Phe/Val/Trp_DH_dimer"/>
</dbReference>
<accession>A0ABW2BWR1</accession>